<dbReference type="EMBL" id="RXFM01000035">
    <property type="protein sequence ID" value="RST67342.1"/>
    <property type="molecule type" value="Genomic_DNA"/>
</dbReference>
<feature type="transmembrane region" description="Helical" evidence="5">
    <location>
        <begin position="189"/>
        <end position="206"/>
    </location>
</feature>
<dbReference type="GO" id="GO:0046873">
    <property type="term" value="F:metal ion transmembrane transporter activity"/>
    <property type="evidence" value="ECO:0007669"/>
    <property type="project" value="InterPro"/>
</dbReference>
<proteinExistence type="predicted"/>
<dbReference type="AlphaFoldDB" id="A0A429XLX4"/>
<keyword evidence="7" id="KW-1185">Reference proteome</keyword>
<dbReference type="GO" id="GO:0016020">
    <property type="term" value="C:membrane"/>
    <property type="evidence" value="ECO:0007669"/>
    <property type="project" value="UniProtKB-SubCell"/>
</dbReference>
<keyword evidence="4 5" id="KW-0472">Membrane</keyword>
<feature type="transmembrane region" description="Helical" evidence="5">
    <location>
        <begin position="130"/>
        <end position="148"/>
    </location>
</feature>
<dbReference type="Pfam" id="PF02535">
    <property type="entry name" value="Zip"/>
    <property type="match status" value="1"/>
</dbReference>
<evidence type="ECO:0000256" key="1">
    <source>
        <dbReference type="ARBA" id="ARBA00004141"/>
    </source>
</evidence>
<dbReference type="InterPro" id="IPR003689">
    <property type="entry name" value="ZIP"/>
</dbReference>
<keyword evidence="3 5" id="KW-1133">Transmembrane helix</keyword>
<feature type="transmembrane region" description="Helical" evidence="5">
    <location>
        <begin position="160"/>
        <end position="183"/>
    </location>
</feature>
<comment type="caution">
    <text evidence="6">The sequence shown here is derived from an EMBL/GenBank/DDBJ whole genome shotgun (WGS) entry which is preliminary data.</text>
</comment>
<dbReference type="OrthoDB" id="6548917at2"/>
<reference evidence="7" key="1">
    <citation type="submission" date="2018-11" db="EMBL/GenBank/DDBJ databases">
        <title>Phylogenetic, genomic, and biogeographic characterization of a novel and ubiquitous marine invertebrate-associated Rickettsiales parasite, Candidatus Marinoinvertebrata rohwerii, gen. nov., sp. nov.</title>
        <authorList>
            <person name="Klinges J.G."/>
            <person name="Rosales S.M."/>
            <person name="Mcminds R."/>
            <person name="Shaver E.C."/>
            <person name="Shantz A."/>
            <person name="Peters E.C."/>
            <person name="Burkepile D.E."/>
            <person name="Silliman B.R."/>
            <person name="Vega Thurber R.L."/>
        </authorList>
    </citation>
    <scope>NUCLEOTIDE SEQUENCE [LARGE SCALE GENOMIC DNA]</scope>
    <source>
        <strain evidence="7">a_cerv_44</strain>
    </source>
</reference>
<evidence type="ECO:0000256" key="5">
    <source>
        <dbReference type="SAM" id="Phobius"/>
    </source>
</evidence>
<feature type="transmembrane region" description="Helical" evidence="5">
    <location>
        <begin position="71"/>
        <end position="89"/>
    </location>
</feature>
<feature type="transmembrane region" description="Helical" evidence="5">
    <location>
        <begin position="218"/>
        <end position="236"/>
    </location>
</feature>
<feature type="transmembrane region" description="Helical" evidence="5">
    <location>
        <begin position="12"/>
        <end position="29"/>
    </location>
</feature>
<feature type="transmembrane region" description="Helical" evidence="5">
    <location>
        <begin position="101"/>
        <end position="124"/>
    </location>
</feature>
<organism evidence="6 7">
    <name type="scientific">Candidatus Aquarickettsia rohweri</name>
    <dbReference type="NCBI Taxonomy" id="2602574"/>
    <lineage>
        <taxon>Bacteria</taxon>
        <taxon>Pseudomonadati</taxon>
        <taxon>Pseudomonadota</taxon>
        <taxon>Alphaproteobacteria</taxon>
        <taxon>Rickettsiales</taxon>
        <taxon>Candidatus Midichloriaceae</taxon>
        <taxon>Candidatus Aquarickettsia</taxon>
    </lineage>
</organism>
<name>A0A429XLX4_9RICK</name>
<evidence type="ECO:0000256" key="3">
    <source>
        <dbReference type="ARBA" id="ARBA00022989"/>
    </source>
</evidence>
<evidence type="ECO:0000313" key="7">
    <source>
        <dbReference type="Proteomes" id="UP000279470"/>
    </source>
</evidence>
<evidence type="ECO:0000313" key="6">
    <source>
        <dbReference type="EMBL" id="RST67342.1"/>
    </source>
</evidence>
<keyword evidence="2 5" id="KW-0812">Transmembrane</keyword>
<comment type="subcellular location">
    <subcellularLocation>
        <location evidence="1">Membrane</location>
        <topology evidence="1">Multi-pass membrane protein</topology>
    </subcellularLocation>
</comment>
<evidence type="ECO:0000256" key="2">
    <source>
        <dbReference type="ARBA" id="ARBA00022692"/>
    </source>
</evidence>
<gene>
    <name evidence="6" type="ORF">EIC27_03225</name>
</gene>
<accession>A0A429XLX4</accession>
<protein>
    <submittedName>
        <fullName evidence="6">Transporter</fullName>
    </submittedName>
</protein>
<evidence type="ECO:0000256" key="4">
    <source>
        <dbReference type="ARBA" id="ARBA00023136"/>
    </source>
</evidence>
<sequence>MDSYFLTLSNLLIYLYLPIFAIILSSLVFKFTSLSSNSKSIIQHFSAGVVFSALSVELIPELYNTPHKAQLILGYIIGTILMLIIQRIFSNNHSHSSKSSTSLLIAVAIDIFIDGLLVGISFAISVSKGFIISIALSLELLFLVLSVDSSLQKSGKNFMAIIKVNLIFALLVFIGSAIGLTFLNASKSIMVLITSFASAALLYLVTEELLKEAHEEKETTFSTSMFFLGFLIILLLK</sequence>
<dbReference type="Proteomes" id="UP000279470">
    <property type="component" value="Unassembled WGS sequence"/>
</dbReference>